<dbReference type="InterPro" id="IPR036264">
    <property type="entry name" value="Bact_exopeptidase_dim_dom"/>
</dbReference>
<sequence>MSIDWEKEVAHRSDELLNDLSELLSIDSSRDVENKTKDFPLGPGPAKALQTFLHFADRDNFTTKNVDNLAGRIELGTVDAEDAIAILSHVDVVPEGPGWETNAFEPTVKDGKLYARGTSDDKGPGIAAYYAMKIIKELKLPISKPVHMILGTDEESEWVGMNHYMEKETMPKVGFSPDAEFPVINGEKGIVSFKVNFPHSSDGLVTDFNSGLRPNMVPQHAEATVTDVDGVVPNLAADFQDFLDENPDISGEINTTANKFTLKIIGKGSHAMEPFHGINAATYLAKFLNTLPLKENEKVYFNFIDQYLFLDHYGKSLQIDRHDDVMGDLTVSPDIFNFDESQADLLLNIRYPKGDTGETLTKKINQQLPVSVSAEIEGHNQLPHFVDANDPLVQSLMAAYQAHTDDKTSEPFTVGGGTYGRILKNGVAFGAMFPGDANVMHQANEYIELKKLLKATAIYADAIYRLIK</sequence>
<dbReference type="PROSITE" id="PS00759">
    <property type="entry name" value="ARGE_DAPE_CPG2_2"/>
    <property type="match status" value="1"/>
</dbReference>
<comment type="cofactor">
    <cofactor evidence="1">
        <name>Zn(2+)</name>
        <dbReference type="ChEBI" id="CHEBI:29105"/>
    </cofactor>
</comment>
<dbReference type="Gene3D" id="3.40.630.10">
    <property type="entry name" value="Zn peptidases"/>
    <property type="match status" value="1"/>
</dbReference>
<dbReference type="STRING" id="1423815.FC27_GL001555"/>
<dbReference type="Pfam" id="PF01546">
    <property type="entry name" value="Peptidase_M20"/>
    <property type="match status" value="1"/>
</dbReference>
<evidence type="ECO:0000256" key="7">
    <source>
        <dbReference type="ARBA" id="ARBA00022997"/>
    </source>
</evidence>
<dbReference type="Proteomes" id="UP000051647">
    <property type="component" value="Unassembled WGS sequence"/>
</dbReference>
<feature type="domain" description="Peptidase M20 dimerisation" evidence="9">
    <location>
        <begin position="259"/>
        <end position="368"/>
    </location>
</feature>
<organism evidence="10 11">
    <name type="scientific">Companilactobacillus versmoldensis DSM 14857 = KCTC 3814</name>
    <dbReference type="NCBI Taxonomy" id="1423815"/>
    <lineage>
        <taxon>Bacteria</taxon>
        <taxon>Bacillati</taxon>
        <taxon>Bacillota</taxon>
        <taxon>Bacilli</taxon>
        <taxon>Lactobacillales</taxon>
        <taxon>Lactobacillaceae</taxon>
        <taxon>Companilactobacillus</taxon>
    </lineage>
</organism>
<dbReference type="AlphaFoldDB" id="A0A0R1SL05"/>
<dbReference type="InterPro" id="IPR001261">
    <property type="entry name" value="ArgE/DapE_CS"/>
</dbReference>
<dbReference type="GO" id="GO:0008237">
    <property type="term" value="F:metallopeptidase activity"/>
    <property type="evidence" value="ECO:0007669"/>
    <property type="project" value="UniProtKB-KW"/>
</dbReference>
<evidence type="ECO:0000256" key="3">
    <source>
        <dbReference type="ARBA" id="ARBA00022670"/>
    </source>
</evidence>
<reference evidence="10 11" key="1">
    <citation type="journal article" date="2015" name="Genome Announc.">
        <title>Expanding the biotechnology potential of lactobacilli through comparative genomics of 213 strains and associated genera.</title>
        <authorList>
            <person name="Sun Z."/>
            <person name="Harris H.M."/>
            <person name="McCann A."/>
            <person name="Guo C."/>
            <person name="Argimon S."/>
            <person name="Zhang W."/>
            <person name="Yang X."/>
            <person name="Jeffery I.B."/>
            <person name="Cooney J.C."/>
            <person name="Kagawa T.F."/>
            <person name="Liu W."/>
            <person name="Song Y."/>
            <person name="Salvetti E."/>
            <person name="Wrobel A."/>
            <person name="Rasinkangas P."/>
            <person name="Parkhill J."/>
            <person name="Rea M.C."/>
            <person name="O'Sullivan O."/>
            <person name="Ritari J."/>
            <person name="Douillard F.P."/>
            <person name="Paul Ross R."/>
            <person name="Yang R."/>
            <person name="Briner A.E."/>
            <person name="Felis G.E."/>
            <person name="de Vos W.M."/>
            <person name="Barrangou R."/>
            <person name="Klaenhammer T.R."/>
            <person name="Caufield P.W."/>
            <person name="Cui Y."/>
            <person name="Zhang H."/>
            <person name="O'Toole P.W."/>
        </authorList>
    </citation>
    <scope>NUCLEOTIDE SEQUENCE [LARGE SCALE GENOMIC DNA]</scope>
    <source>
        <strain evidence="10 11">DSM 14857</strain>
    </source>
</reference>
<comment type="caution">
    <text evidence="10">The sequence shown here is derived from an EMBL/GenBank/DDBJ whole genome shotgun (WGS) entry which is preliminary data.</text>
</comment>
<dbReference type="NCBIfam" id="TIGR01887">
    <property type="entry name" value="dipeptidaselike"/>
    <property type="match status" value="1"/>
</dbReference>
<name>A0A0R1SL05_9LACO</name>
<accession>A0A0R1SL05</accession>
<keyword evidence="11" id="KW-1185">Reference proteome</keyword>
<dbReference type="InterPro" id="IPR050072">
    <property type="entry name" value="Peptidase_M20A"/>
</dbReference>
<dbReference type="GO" id="GO:0006526">
    <property type="term" value="P:L-arginine biosynthetic process"/>
    <property type="evidence" value="ECO:0007669"/>
    <property type="project" value="TreeGrafter"/>
</dbReference>
<keyword evidence="4" id="KW-0479">Metal-binding</keyword>
<evidence type="ECO:0000256" key="1">
    <source>
        <dbReference type="ARBA" id="ARBA00001947"/>
    </source>
</evidence>
<keyword evidence="3" id="KW-0645">Protease</keyword>
<dbReference type="GO" id="GO:0006508">
    <property type="term" value="P:proteolysis"/>
    <property type="evidence" value="ECO:0007669"/>
    <property type="project" value="UniProtKB-KW"/>
</dbReference>
<dbReference type="SUPFAM" id="SSF53187">
    <property type="entry name" value="Zn-dependent exopeptidases"/>
    <property type="match status" value="1"/>
</dbReference>
<dbReference type="SUPFAM" id="SSF55031">
    <property type="entry name" value="Bacterial exopeptidase dimerisation domain"/>
    <property type="match status" value="1"/>
</dbReference>
<dbReference type="GO" id="GO:0016805">
    <property type="term" value="F:dipeptidase activity"/>
    <property type="evidence" value="ECO:0007669"/>
    <property type="project" value="UniProtKB-KW"/>
</dbReference>
<evidence type="ECO:0000313" key="11">
    <source>
        <dbReference type="Proteomes" id="UP000051647"/>
    </source>
</evidence>
<dbReference type="PANTHER" id="PTHR43808">
    <property type="entry name" value="ACETYLORNITHINE DEACETYLASE"/>
    <property type="match status" value="1"/>
</dbReference>
<dbReference type="EMBL" id="AZFA01000034">
    <property type="protein sequence ID" value="KRL65563.1"/>
    <property type="molecule type" value="Genomic_DNA"/>
</dbReference>
<keyword evidence="8" id="KW-0482">Metalloprotease</keyword>
<dbReference type="PANTHER" id="PTHR43808:SF31">
    <property type="entry name" value="N-ACETYL-L-CITRULLINE DEACETYLASE"/>
    <property type="match status" value="1"/>
</dbReference>
<dbReference type="OrthoDB" id="9761532at2"/>
<dbReference type="GO" id="GO:0008270">
    <property type="term" value="F:zinc ion binding"/>
    <property type="evidence" value="ECO:0007669"/>
    <property type="project" value="InterPro"/>
</dbReference>
<dbReference type="RefSeq" id="WP_010624785.1">
    <property type="nucleotide sequence ID" value="NZ_AZFA01000034.1"/>
</dbReference>
<evidence type="ECO:0000313" key="10">
    <source>
        <dbReference type="EMBL" id="KRL65563.1"/>
    </source>
</evidence>
<keyword evidence="7" id="KW-0224">Dipeptidase</keyword>
<evidence type="ECO:0000256" key="6">
    <source>
        <dbReference type="ARBA" id="ARBA00022833"/>
    </source>
</evidence>
<dbReference type="Pfam" id="PF07687">
    <property type="entry name" value="M20_dimer"/>
    <property type="match status" value="1"/>
</dbReference>
<dbReference type="InterPro" id="IPR002933">
    <property type="entry name" value="Peptidase_M20"/>
</dbReference>
<keyword evidence="5" id="KW-0378">Hydrolase</keyword>
<keyword evidence="6" id="KW-0862">Zinc</keyword>
<comment type="similarity">
    <text evidence="2">Belongs to the peptidase M20A family.</text>
</comment>
<dbReference type="eggNOG" id="COG0624">
    <property type="taxonomic scope" value="Bacteria"/>
</dbReference>
<dbReference type="CDD" id="cd03888">
    <property type="entry name" value="M20_PepV"/>
    <property type="match status" value="1"/>
</dbReference>
<evidence type="ECO:0000256" key="4">
    <source>
        <dbReference type="ARBA" id="ARBA00022723"/>
    </source>
</evidence>
<dbReference type="InterPro" id="IPR011650">
    <property type="entry name" value="Peptidase_M20_dimer"/>
</dbReference>
<evidence type="ECO:0000256" key="8">
    <source>
        <dbReference type="ARBA" id="ARBA00023049"/>
    </source>
</evidence>
<gene>
    <name evidence="10" type="ORF">FC27_GL001555</name>
</gene>
<dbReference type="PATRIC" id="fig|1423815.3.peg.1592"/>
<evidence type="ECO:0000256" key="5">
    <source>
        <dbReference type="ARBA" id="ARBA00022801"/>
    </source>
</evidence>
<dbReference type="Gene3D" id="3.30.70.360">
    <property type="match status" value="2"/>
</dbReference>
<dbReference type="PROSITE" id="PS00758">
    <property type="entry name" value="ARGE_DAPE_CPG2_1"/>
    <property type="match status" value="1"/>
</dbReference>
<protein>
    <submittedName>
        <fullName evidence="10">Dipeptidase PepV</fullName>
    </submittedName>
</protein>
<evidence type="ECO:0000259" key="9">
    <source>
        <dbReference type="Pfam" id="PF07687"/>
    </source>
</evidence>
<dbReference type="NCBIfam" id="NF005591">
    <property type="entry name" value="PRK07318.1"/>
    <property type="match status" value="1"/>
</dbReference>
<proteinExistence type="inferred from homology"/>
<dbReference type="GO" id="GO:0008777">
    <property type="term" value="F:acetylornithine deacetylase activity"/>
    <property type="evidence" value="ECO:0007669"/>
    <property type="project" value="TreeGrafter"/>
</dbReference>
<evidence type="ECO:0000256" key="2">
    <source>
        <dbReference type="ARBA" id="ARBA00006247"/>
    </source>
</evidence>
<dbReference type="InterPro" id="IPR010964">
    <property type="entry name" value="M20A_pepV-rel"/>
</dbReference>